<dbReference type="PRINTS" id="PR00083">
    <property type="entry name" value="HOLDHDRGNASE"/>
</dbReference>
<feature type="binding site" evidence="5 10">
    <location>
        <position position="419"/>
    </location>
    <ligand>
        <name>Zn(2+)</name>
        <dbReference type="ChEBI" id="CHEBI:29105"/>
    </ligand>
</feature>
<name>A0A7W4IDD5_9PROT</name>
<feature type="binding site" evidence="5 10">
    <location>
        <position position="360"/>
    </location>
    <ligand>
        <name>Zn(2+)</name>
        <dbReference type="ChEBI" id="CHEBI:29105"/>
    </ligand>
</feature>
<dbReference type="InterPro" id="IPR012131">
    <property type="entry name" value="Hstdl_DH"/>
</dbReference>
<evidence type="ECO:0000313" key="13">
    <source>
        <dbReference type="Proteomes" id="UP000589085"/>
    </source>
</evidence>
<feature type="binding site" evidence="5 9">
    <location>
        <position position="414"/>
    </location>
    <ligand>
        <name>substrate</name>
    </ligand>
</feature>
<comment type="catalytic activity">
    <reaction evidence="5">
        <text>L-histidinol + 2 NAD(+) + H2O = L-histidine + 2 NADH + 3 H(+)</text>
        <dbReference type="Rhea" id="RHEA:20641"/>
        <dbReference type="ChEBI" id="CHEBI:15377"/>
        <dbReference type="ChEBI" id="CHEBI:15378"/>
        <dbReference type="ChEBI" id="CHEBI:57540"/>
        <dbReference type="ChEBI" id="CHEBI:57595"/>
        <dbReference type="ChEBI" id="CHEBI:57699"/>
        <dbReference type="ChEBI" id="CHEBI:57945"/>
        <dbReference type="EC" id="1.1.1.23"/>
    </reaction>
</comment>
<dbReference type="SUPFAM" id="SSF53720">
    <property type="entry name" value="ALDH-like"/>
    <property type="match status" value="1"/>
</dbReference>
<dbReference type="GO" id="GO:0000105">
    <property type="term" value="P:L-histidine biosynthetic process"/>
    <property type="evidence" value="ECO:0007669"/>
    <property type="project" value="UniProtKB-UniRule"/>
</dbReference>
<keyword evidence="4 5" id="KW-0560">Oxidoreductase</keyword>
<dbReference type="InterPro" id="IPR001692">
    <property type="entry name" value="Histidinol_DH_CS"/>
</dbReference>
<dbReference type="RefSeq" id="WP_182997654.1">
    <property type="nucleotide sequence ID" value="NZ_JABEQJ010000013.1"/>
</dbReference>
<dbReference type="PIRSF" id="PIRSF000099">
    <property type="entry name" value="Histidinol_dh"/>
    <property type="match status" value="1"/>
</dbReference>
<dbReference type="Pfam" id="PF00815">
    <property type="entry name" value="Histidinol_dh"/>
    <property type="match status" value="1"/>
</dbReference>
<evidence type="ECO:0000256" key="11">
    <source>
        <dbReference type="RuleBase" id="RU004175"/>
    </source>
</evidence>
<dbReference type="GO" id="GO:0004399">
    <property type="term" value="F:histidinol dehydrogenase activity"/>
    <property type="evidence" value="ECO:0007669"/>
    <property type="project" value="UniProtKB-UniRule"/>
</dbReference>
<evidence type="ECO:0000256" key="2">
    <source>
        <dbReference type="ARBA" id="ARBA00022723"/>
    </source>
</evidence>
<dbReference type="HAMAP" id="MF_01024">
    <property type="entry name" value="HisD"/>
    <property type="match status" value="1"/>
</dbReference>
<feature type="binding site" evidence="5 9">
    <location>
        <position position="360"/>
    </location>
    <ligand>
        <name>substrate</name>
    </ligand>
</feature>
<dbReference type="Gene3D" id="3.40.50.1980">
    <property type="entry name" value="Nitrogenase molybdenum iron protein domain"/>
    <property type="match status" value="2"/>
</dbReference>
<dbReference type="PANTHER" id="PTHR21256">
    <property type="entry name" value="HISTIDINOL DEHYDROGENASE HDH"/>
    <property type="match status" value="1"/>
</dbReference>
<dbReference type="Gene3D" id="1.20.5.1300">
    <property type="match status" value="1"/>
</dbReference>
<evidence type="ECO:0000313" key="12">
    <source>
        <dbReference type="EMBL" id="MBB2160803.1"/>
    </source>
</evidence>
<dbReference type="EC" id="1.1.1.23" evidence="5"/>
<dbReference type="FunFam" id="3.40.50.1980:FF:000001">
    <property type="entry name" value="Histidinol dehydrogenase"/>
    <property type="match status" value="1"/>
</dbReference>
<evidence type="ECO:0000256" key="9">
    <source>
        <dbReference type="PIRSR" id="PIRSR000099-3"/>
    </source>
</evidence>
<evidence type="ECO:0000256" key="4">
    <source>
        <dbReference type="ARBA" id="ARBA00023002"/>
    </source>
</evidence>
<dbReference type="InterPro" id="IPR022695">
    <property type="entry name" value="Histidinol_DH_monofunct"/>
</dbReference>
<evidence type="ECO:0000256" key="1">
    <source>
        <dbReference type="ARBA" id="ARBA00010178"/>
    </source>
</evidence>
<feature type="binding site" evidence="5 9">
    <location>
        <position position="236"/>
    </location>
    <ligand>
        <name>substrate</name>
    </ligand>
</feature>
<feature type="binding site" evidence="5 10">
    <location>
        <position position="258"/>
    </location>
    <ligand>
        <name>Zn(2+)</name>
        <dbReference type="ChEBI" id="CHEBI:29105"/>
    </ligand>
</feature>
<feature type="binding site" evidence="5 9">
    <location>
        <position position="258"/>
    </location>
    <ligand>
        <name>substrate</name>
    </ligand>
</feature>
<feature type="binding site" evidence="5 9">
    <location>
        <position position="327"/>
    </location>
    <ligand>
        <name>substrate</name>
    </ligand>
</feature>
<evidence type="ECO:0000256" key="10">
    <source>
        <dbReference type="PIRSR" id="PIRSR000099-4"/>
    </source>
</evidence>
<sequence length="437" mass="46011">MKRLDSTQPDFRAGFARLLTDREGDTARVDAPVAEILAQVRAEGDAALCAYTERFDRMPITPDRLRVTEAEIETACAQVSPELLQALDLAATRIESFHRAQLPTDLRYTDAEGVELGMRWTPLDAVGLYVPGGTAAYPSSVLMNAVPARVAGVERLAMCVPTPDGVLNPLVLAAARRAGVNEIYRVGGAQAVAALAYGTATIRPVDRVVGPGNAYVAEAKRQVFGRVGIDSIAGPSEVVVVADAGTDARIIALDLLAQAEHDALAQSILITTDPALADRVAEAVAAELRTLPRAAIAGASWATHGAIIVVRDLDEAASLIDEIAPEHLELLLAEPAPLFARVRHAGAVFLGYQCAEAIGDYVGGPNHVLPTSRTARFASGLSVFDFLKRTTFIGAGPDALRRIGPAAVALARAEGLDAHALSVSARLDAQRMGTDKA</sequence>
<evidence type="ECO:0000256" key="7">
    <source>
        <dbReference type="PIRSR" id="PIRSR000099-1"/>
    </source>
</evidence>
<feature type="active site" description="Proton acceptor" evidence="5 7">
    <location>
        <position position="327"/>
    </location>
</feature>
<dbReference type="UniPathway" id="UPA00031">
    <property type="reaction ID" value="UER00014"/>
</dbReference>
<dbReference type="CDD" id="cd06572">
    <property type="entry name" value="Histidinol_dh"/>
    <property type="match status" value="1"/>
</dbReference>
<comment type="pathway">
    <text evidence="5">Amino-acid biosynthesis; L-histidine biosynthesis; L-histidine from 5-phospho-alpha-D-ribose 1-diphosphate: step 9/9.</text>
</comment>
<feature type="binding site" evidence="5 10">
    <location>
        <position position="261"/>
    </location>
    <ligand>
        <name>Zn(2+)</name>
        <dbReference type="ChEBI" id="CHEBI:29105"/>
    </ligand>
</feature>
<keyword evidence="5 8" id="KW-0520">NAD</keyword>
<dbReference type="NCBIfam" id="TIGR00069">
    <property type="entry name" value="hisD"/>
    <property type="match status" value="1"/>
</dbReference>
<keyword evidence="5" id="KW-0368">Histidine biosynthesis</keyword>
<comment type="similarity">
    <text evidence="1 5 6 11">Belongs to the histidinol dehydrogenase family.</text>
</comment>
<dbReference type="GO" id="GO:0005829">
    <property type="term" value="C:cytosol"/>
    <property type="evidence" value="ECO:0007669"/>
    <property type="project" value="TreeGrafter"/>
</dbReference>
<evidence type="ECO:0000256" key="8">
    <source>
        <dbReference type="PIRSR" id="PIRSR000099-2"/>
    </source>
</evidence>
<dbReference type="GO" id="GO:0051287">
    <property type="term" value="F:NAD binding"/>
    <property type="evidence" value="ECO:0007669"/>
    <property type="project" value="InterPro"/>
</dbReference>
<feature type="binding site" evidence="5 8">
    <location>
        <position position="213"/>
    </location>
    <ligand>
        <name>NAD(+)</name>
        <dbReference type="ChEBI" id="CHEBI:57540"/>
    </ligand>
</feature>
<dbReference type="Proteomes" id="UP000589085">
    <property type="component" value="Unassembled WGS sequence"/>
</dbReference>
<reference evidence="12 13" key="1">
    <citation type="submission" date="2020-04" db="EMBL/GenBank/DDBJ databases">
        <title>Description of novel Gluconacetobacter.</title>
        <authorList>
            <person name="Sombolestani A."/>
        </authorList>
    </citation>
    <scope>NUCLEOTIDE SEQUENCE [LARGE SCALE GENOMIC DNA]</scope>
    <source>
        <strain evidence="12 13">LMG 19747</strain>
    </source>
</reference>
<feature type="binding site" evidence="5 9">
    <location>
        <position position="419"/>
    </location>
    <ligand>
        <name>substrate</name>
    </ligand>
</feature>
<evidence type="ECO:0000256" key="6">
    <source>
        <dbReference type="PIRNR" id="PIRNR000099"/>
    </source>
</evidence>
<proteinExistence type="inferred from homology"/>
<dbReference type="AlphaFoldDB" id="A0A7W4IDD5"/>
<evidence type="ECO:0000256" key="3">
    <source>
        <dbReference type="ARBA" id="ARBA00022833"/>
    </source>
</evidence>
<dbReference type="InterPro" id="IPR016161">
    <property type="entry name" value="Ald_DH/histidinol_DH"/>
</dbReference>
<dbReference type="FunFam" id="3.40.50.1980:FF:000026">
    <property type="entry name" value="Histidinol dehydrogenase"/>
    <property type="match status" value="1"/>
</dbReference>
<feature type="binding site" evidence="5 9">
    <location>
        <position position="261"/>
    </location>
    <ligand>
        <name>substrate</name>
    </ligand>
</feature>
<dbReference type="PANTHER" id="PTHR21256:SF2">
    <property type="entry name" value="HISTIDINE BIOSYNTHESIS TRIFUNCTIONAL PROTEIN"/>
    <property type="match status" value="1"/>
</dbReference>
<comment type="cofactor">
    <cofactor evidence="5 10">
        <name>Zn(2+)</name>
        <dbReference type="ChEBI" id="CHEBI:29105"/>
    </cofactor>
    <text evidence="5 10">Binds 1 zinc ion per subunit.</text>
</comment>
<comment type="caution">
    <text evidence="12">The sequence shown here is derived from an EMBL/GenBank/DDBJ whole genome shotgun (WGS) entry which is preliminary data.</text>
</comment>
<dbReference type="PROSITE" id="PS00611">
    <property type="entry name" value="HISOL_DEHYDROGENASE"/>
    <property type="match status" value="1"/>
</dbReference>
<protein>
    <recommendedName>
        <fullName evidence="5">Histidinol dehydrogenase</fullName>
        <shortName evidence="5">HDH</shortName>
        <ecNumber evidence="5">1.1.1.23</ecNumber>
    </recommendedName>
</protein>
<evidence type="ECO:0000256" key="5">
    <source>
        <dbReference type="HAMAP-Rule" id="MF_01024"/>
    </source>
</evidence>
<gene>
    <name evidence="5 12" type="primary">hisD</name>
    <name evidence="12" type="ORF">HLH48_11575</name>
</gene>
<dbReference type="EMBL" id="JABEQJ010000013">
    <property type="protein sequence ID" value="MBB2160803.1"/>
    <property type="molecule type" value="Genomic_DNA"/>
</dbReference>
<keyword evidence="5" id="KW-0028">Amino-acid biosynthesis</keyword>
<keyword evidence="2 5" id="KW-0479">Metal-binding</keyword>
<feature type="binding site" evidence="5 8">
    <location>
        <position position="190"/>
    </location>
    <ligand>
        <name>NAD(+)</name>
        <dbReference type="ChEBI" id="CHEBI:57540"/>
    </ligand>
</feature>
<organism evidence="12 13">
    <name type="scientific">Gluconacetobacter sacchari</name>
    <dbReference type="NCBI Taxonomy" id="92759"/>
    <lineage>
        <taxon>Bacteria</taxon>
        <taxon>Pseudomonadati</taxon>
        <taxon>Pseudomonadota</taxon>
        <taxon>Alphaproteobacteria</taxon>
        <taxon>Acetobacterales</taxon>
        <taxon>Acetobacteraceae</taxon>
        <taxon>Gluconacetobacter</taxon>
    </lineage>
</organism>
<comment type="function">
    <text evidence="5">Catalyzes the sequential NAD-dependent oxidations of L-histidinol to L-histidinaldehyde and then to L-histidine.</text>
</comment>
<feature type="active site" description="Proton acceptor" evidence="5 7">
    <location>
        <position position="326"/>
    </location>
</feature>
<accession>A0A7W4IDD5</accession>
<feature type="binding site" evidence="5 8">
    <location>
        <position position="129"/>
    </location>
    <ligand>
        <name>NAD(+)</name>
        <dbReference type="ChEBI" id="CHEBI:57540"/>
    </ligand>
</feature>
<keyword evidence="3 5" id="KW-0862">Zinc</keyword>
<dbReference type="GO" id="GO:0008270">
    <property type="term" value="F:zinc ion binding"/>
    <property type="evidence" value="ECO:0007669"/>
    <property type="project" value="UniProtKB-UniRule"/>
</dbReference>